<keyword evidence="4" id="KW-0645">Protease</keyword>
<evidence type="ECO:0000256" key="15">
    <source>
        <dbReference type="SAM" id="SignalP"/>
    </source>
</evidence>
<comment type="catalytic activity">
    <reaction evidence="10">
        <text>Releases a C-terminal residue, which may be hydrophobic or positively charged.</text>
        <dbReference type="EC" id="3.4.17.18"/>
    </reaction>
</comment>
<evidence type="ECO:0000256" key="1">
    <source>
        <dbReference type="ARBA" id="ARBA00001947"/>
    </source>
</evidence>
<evidence type="ECO:0000256" key="4">
    <source>
        <dbReference type="ARBA" id="ARBA00022670"/>
    </source>
</evidence>
<feature type="signal peptide" evidence="15">
    <location>
        <begin position="1"/>
        <end position="30"/>
    </location>
</feature>
<dbReference type="GO" id="GO:0008270">
    <property type="term" value="F:zinc ion binding"/>
    <property type="evidence" value="ECO:0007669"/>
    <property type="project" value="InterPro"/>
</dbReference>
<dbReference type="PANTHER" id="PTHR11705">
    <property type="entry name" value="PROTEASE FAMILY M14 CARBOXYPEPTIDASE A,B"/>
    <property type="match status" value="1"/>
</dbReference>
<feature type="domain" description="Peptidase M14" evidence="16">
    <location>
        <begin position="113"/>
        <end position="437"/>
    </location>
</feature>
<comment type="caution">
    <text evidence="17">The sequence shown here is derived from an EMBL/GenBank/DDBJ whole genome shotgun (WGS) entry which is preliminary data.</text>
</comment>
<dbReference type="EC" id="3.4.17.18" evidence="12"/>
<evidence type="ECO:0000256" key="5">
    <source>
        <dbReference type="ARBA" id="ARBA00022723"/>
    </source>
</evidence>
<dbReference type="GO" id="GO:0006508">
    <property type="term" value="P:proteolysis"/>
    <property type="evidence" value="ECO:0007669"/>
    <property type="project" value="UniProtKB-KW"/>
</dbReference>
<feature type="active site" description="Proton donor/acceptor" evidence="14">
    <location>
        <position position="400"/>
    </location>
</feature>
<evidence type="ECO:0000256" key="12">
    <source>
        <dbReference type="ARBA" id="ARBA00066554"/>
    </source>
</evidence>
<evidence type="ECO:0000256" key="8">
    <source>
        <dbReference type="ARBA" id="ARBA00022833"/>
    </source>
</evidence>
<evidence type="ECO:0000256" key="6">
    <source>
        <dbReference type="ARBA" id="ARBA00022729"/>
    </source>
</evidence>
<evidence type="ECO:0000256" key="9">
    <source>
        <dbReference type="ARBA" id="ARBA00023049"/>
    </source>
</evidence>
<comment type="similarity">
    <text evidence="2 14">Belongs to the peptidase M14 family.</text>
</comment>
<organism evidence="17 18">
    <name type="scientific">Glycomyces buryatensis</name>
    <dbReference type="NCBI Taxonomy" id="2570927"/>
    <lineage>
        <taxon>Bacteria</taxon>
        <taxon>Bacillati</taxon>
        <taxon>Actinomycetota</taxon>
        <taxon>Actinomycetes</taxon>
        <taxon>Glycomycetales</taxon>
        <taxon>Glycomycetaceae</taxon>
        <taxon>Glycomyces</taxon>
    </lineage>
</organism>
<evidence type="ECO:0000259" key="16">
    <source>
        <dbReference type="PROSITE" id="PS52035"/>
    </source>
</evidence>
<dbReference type="SMART" id="SM00631">
    <property type="entry name" value="Zn_pept"/>
    <property type="match status" value="1"/>
</dbReference>
<evidence type="ECO:0000256" key="2">
    <source>
        <dbReference type="ARBA" id="ARBA00005988"/>
    </source>
</evidence>
<gene>
    <name evidence="17" type="ORF">FAB82_26155</name>
</gene>
<evidence type="ECO:0000256" key="13">
    <source>
        <dbReference type="ARBA" id="ARBA00074273"/>
    </source>
</evidence>
<keyword evidence="18" id="KW-1185">Reference proteome</keyword>
<evidence type="ECO:0000313" key="18">
    <source>
        <dbReference type="Proteomes" id="UP000308760"/>
    </source>
</evidence>
<keyword evidence="9" id="KW-0482">Metalloprotease</keyword>
<evidence type="ECO:0000256" key="11">
    <source>
        <dbReference type="ARBA" id="ARBA00055464"/>
    </source>
</evidence>
<dbReference type="PROSITE" id="PS52035">
    <property type="entry name" value="PEPTIDASE_M14"/>
    <property type="match status" value="1"/>
</dbReference>
<keyword evidence="7" id="KW-0378">Hydrolase</keyword>
<evidence type="ECO:0000256" key="3">
    <source>
        <dbReference type="ARBA" id="ARBA00022645"/>
    </source>
</evidence>
<dbReference type="GO" id="GO:0005615">
    <property type="term" value="C:extracellular space"/>
    <property type="evidence" value="ECO:0007669"/>
    <property type="project" value="TreeGrafter"/>
</dbReference>
<dbReference type="Pfam" id="PF00246">
    <property type="entry name" value="Peptidase_M14"/>
    <property type="match status" value="1"/>
</dbReference>
<protein>
    <recommendedName>
        <fullName evidence="13">Zinc carboxypeptidase</fullName>
        <ecNumber evidence="12">3.4.17.18</ecNumber>
    </recommendedName>
</protein>
<dbReference type="GO" id="GO:0004181">
    <property type="term" value="F:metallocarboxypeptidase activity"/>
    <property type="evidence" value="ECO:0007669"/>
    <property type="project" value="InterPro"/>
</dbReference>
<comment type="cofactor">
    <cofactor evidence="1">
        <name>Zn(2+)</name>
        <dbReference type="ChEBI" id="CHEBI:29105"/>
    </cofactor>
</comment>
<dbReference type="FunFam" id="3.40.630.10:FF:000084">
    <property type="entry name" value="Carboxypeptidase B2"/>
    <property type="match status" value="1"/>
</dbReference>
<comment type="function">
    <text evidence="11">Carboxypeptidase that possesses the specificities of both mammalian Cpase A and B. Thus shows broad substrate specificity, being able to cleave Cbz-Gly-Leu, Cbz-Gly-Val, Cbz-Gly-Phe, Cbz-Gly-Lys and Bz-Gly-Arg in vitro.</text>
</comment>
<sequence length="443" mass="47117">MHSKRRLVTAGIAIALTAVATGVATMTAQADPAGPAESEPVTWSLSGLTADQVADLEGQGFDVAEAHEDSTLVIGDDAIAEDLRGLGYDPQFHDTVYKEIAPGVRQEGTYYGGYHTVEQYEAHLDEVAAANPDLTQVFDIGDSWLKTQGEGGHDIMAICITKIAEGDCEQSPESTKPRFSMISQIHAREIATGEISWRWIDKLVEGYGTDDAVTELLDTTEVWVVPIGNPDGVDIVASGGDDPILQRKNANDSNGDCGESLGVDLNRNSSFEWGADSTNPCAETFQGPAAASEPETQAIEDWLRAIHPDQRGESATDPAPDDARDVFISLHSYGEYIIVPWGYTDDSPPNDDGLRALGNAMSDSNGYLVGTGSETVGYATSGTTDDFTYGELGIASYTYEVGPDSGNCGGFFPAYECVDDSLWPANEDALMTAAQAAAAPYAE</sequence>
<dbReference type="AlphaFoldDB" id="A0A4S8PQZ5"/>
<evidence type="ECO:0000256" key="10">
    <source>
        <dbReference type="ARBA" id="ARBA00050859"/>
    </source>
</evidence>
<proteinExistence type="inferred from homology"/>
<reference evidence="18" key="1">
    <citation type="submission" date="2019-04" db="EMBL/GenBank/DDBJ databases">
        <title>Nocardioides xinjiangensis sp. nov.</title>
        <authorList>
            <person name="Liu S."/>
        </authorList>
    </citation>
    <scope>NUCLEOTIDE SEQUENCE [LARGE SCALE GENOMIC DNA]</scope>
    <source>
        <strain evidence="18">18</strain>
    </source>
</reference>
<dbReference type="Proteomes" id="UP000308760">
    <property type="component" value="Unassembled WGS sequence"/>
</dbReference>
<dbReference type="PANTHER" id="PTHR11705:SF143">
    <property type="entry name" value="SLL0236 PROTEIN"/>
    <property type="match status" value="1"/>
</dbReference>
<keyword evidence="6 15" id="KW-0732">Signal</keyword>
<feature type="chain" id="PRO_5021034684" description="Zinc carboxypeptidase" evidence="15">
    <location>
        <begin position="31"/>
        <end position="443"/>
    </location>
</feature>
<keyword evidence="8" id="KW-0862">Zinc</keyword>
<dbReference type="RefSeq" id="WP_136537501.1">
    <property type="nucleotide sequence ID" value="NZ_STGY01000083.1"/>
</dbReference>
<evidence type="ECO:0000313" key="17">
    <source>
        <dbReference type="EMBL" id="THV33620.1"/>
    </source>
</evidence>
<dbReference type="Gene3D" id="3.40.630.10">
    <property type="entry name" value="Zn peptidases"/>
    <property type="match status" value="1"/>
</dbReference>
<keyword evidence="3" id="KW-0121">Carboxypeptidase</keyword>
<evidence type="ECO:0000256" key="7">
    <source>
        <dbReference type="ARBA" id="ARBA00022801"/>
    </source>
</evidence>
<name>A0A4S8PQZ5_9ACTN</name>
<keyword evidence="5" id="KW-0479">Metal-binding</keyword>
<reference evidence="17 18" key="2">
    <citation type="submission" date="2019-05" db="EMBL/GenBank/DDBJ databases">
        <title>Glycomyces buryatensis sp. nov.</title>
        <authorList>
            <person name="Nikitina E."/>
        </authorList>
    </citation>
    <scope>NUCLEOTIDE SEQUENCE [LARGE SCALE GENOMIC DNA]</scope>
    <source>
        <strain evidence="17 18">18</strain>
    </source>
</reference>
<dbReference type="SUPFAM" id="SSF53187">
    <property type="entry name" value="Zn-dependent exopeptidases"/>
    <property type="match status" value="1"/>
</dbReference>
<dbReference type="OrthoDB" id="5240362at2"/>
<accession>A0A4S8PQZ5</accession>
<evidence type="ECO:0000256" key="14">
    <source>
        <dbReference type="PROSITE-ProRule" id="PRU01379"/>
    </source>
</evidence>
<dbReference type="InterPro" id="IPR000834">
    <property type="entry name" value="Peptidase_M14"/>
</dbReference>
<dbReference type="EMBL" id="STGY01000083">
    <property type="protein sequence ID" value="THV33620.1"/>
    <property type="molecule type" value="Genomic_DNA"/>
</dbReference>